<dbReference type="GO" id="GO:0008270">
    <property type="term" value="F:zinc ion binding"/>
    <property type="evidence" value="ECO:0007669"/>
    <property type="project" value="InterPro"/>
</dbReference>
<comment type="caution">
    <text evidence="5">The sequence shown here is derived from an EMBL/GenBank/DDBJ whole genome shotgun (WGS) entry which is preliminary data.</text>
</comment>
<dbReference type="Pfam" id="PF04082">
    <property type="entry name" value="Fungal_trans"/>
    <property type="match status" value="1"/>
</dbReference>
<protein>
    <recommendedName>
        <fullName evidence="4">Xylanolytic transcriptional activator regulatory domain-containing protein</fullName>
    </recommendedName>
</protein>
<evidence type="ECO:0000256" key="2">
    <source>
        <dbReference type="ARBA" id="ARBA00023163"/>
    </source>
</evidence>
<evidence type="ECO:0000256" key="1">
    <source>
        <dbReference type="ARBA" id="ARBA00023015"/>
    </source>
</evidence>
<dbReference type="GO" id="GO:0003677">
    <property type="term" value="F:DNA binding"/>
    <property type="evidence" value="ECO:0007669"/>
    <property type="project" value="InterPro"/>
</dbReference>
<evidence type="ECO:0000259" key="4">
    <source>
        <dbReference type="SMART" id="SM00906"/>
    </source>
</evidence>
<name>A0A4T0BZL1_AURPU</name>
<dbReference type="GO" id="GO:0006351">
    <property type="term" value="P:DNA-templated transcription"/>
    <property type="evidence" value="ECO:0007669"/>
    <property type="project" value="InterPro"/>
</dbReference>
<gene>
    <name evidence="5" type="ORF">D6C78_02483</name>
</gene>
<dbReference type="InterPro" id="IPR051127">
    <property type="entry name" value="Fungal_SecMet_Regulators"/>
</dbReference>
<feature type="domain" description="Xylanolytic transcriptional activator regulatory" evidence="4">
    <location>
        <begin position="188"/>
        <end position="261"/>
    </location>
</feature>
<dbReference type="Proteomes" id="UP000308724">
    <property type="component" value="Unassembled WGS sequence"/>
</dbReference>
<accession>A0A4T0BZL1</accession>
<reference evidence="5 6" key="1">
    <citation type="submission" date="2018-10" db="EMBL/GenBank/DDBJ databases">
        <title>Fifty Aureobasidium pullulans genomes reveal a recombining polyextremotolerant generalist.</title>
        <authorList>
            <person name="Gostincar C."/>
            <person name="Turk M."/>
            <person name="Zajc J."/>
            <person name="Gunde-Cimerman N."/>
        </authorList>
    </citation>
    <scope>NUCLEOTIDE SEQUENCE [LARGE SCALE GENOMIC DNA]</scope>
    <source>
        <strain evidence="5 6">EXF-1645</strain>
    </source>
</reference>
<evidence type="ECO:0000256" key="3">
    <source>
        <dbReference type="ARBA" id="ARBA00023242"/>
    </source>
</evidence>
<dbReference type="InterPro" id="IPR007219">
    <property type="entry name" value="XnlR_reg_dom"/>
</dbReference>
<dbReference type="CDD" id="cd12148">
    <property type="entry name" value="fungal_TF_MHR"/>
    <property type="match status" value="1"/>
</dbReference>
<dbReference type="PANTHER" id="PTHR47424:SF6">
    <property type="entry name" value="PROLINE UTILIZATION TRANS-ACTIVATOR"/>
    <property type="match status" value="1"/>
</dbReference>
<evidence type="ECO:0000313" key="6">
    <source>
        <dbReference type="Proteomes" id="UP000308724"/>
    </source>
</evidence>
<evidence type="ECO:0000313" key="5">
    <source>
        <dbReference type="EMBL" id="TIA40511.1"/>
    </source>
</evidence>
<dbReference type="PANTHER" id="PTHR47424">
    <property type="entry name" value="REGULATORY PROTEIN GAL4"/>
    <property type="match status" value="1"/>
</dbReference>
<keyword evidence="1" id="KW-0805">Transcription regulation</keyword>
<keyword evidence="2" id="KW-0804">Transcription</keyword>
<dbReference type="AlphaFoldDB" id="A0A4T0BZL1"/>
<dbReference type="SMART" id="SM00906">
    <property type="entry name" value="Fungal_trans"/>
    <property type="match status" value="1"/>
</dbReference>
<dbReference type="EMBL" id="QZBZ01000031">
    <property type="protein sequence ID" value="TIA40511.1"/>
    <property type="molecule type" value="Genomic_DNA"/>
</dbReference>
<proteinExistence type="predicted"/>
<sequence length="544" mass="61115">MVNIVPDSIPVTEIPAGPAFESQVRTLLSSNCTPNDMDVHSTSDQHARLSGSLGDMLASTNFSGPPSQEESYRLLDLFLVYLGVSQHFLDPRIFSDNITLFHLGEPSQVRLYKSMWYVQYLLVMAMGKLLDGQSGIESSSQPPGWDYFAEAMRLLPPLGQLREIGVVAVEILAVLTTYLQWTDWPDEAYLYVGIALRLATALGCFRASKDQDCLPSEANHRVRLWWTINMLDKRLSASLACPAGIDDRNLSPEMPSPSVAFQSPVALTINIRIAKTTGEIMTCTPQSPLQKHCHNTHRTGAKHSEYASDAFRYWAIFSARTGHRFCEFPSSINKNGCIIAPDVAILLCIRPVVLQQVHQKLRESTEDRQVSPIFLKLTRTCEEAAMKCVVVLSRLKQDDMIARFGFFDLDATFSAAFVLIMLRIEDGKSLRPPDEILEACRVLQYLFIAGNRMAGRRLRDINDFCIRVWPTAPISINPGNPLLRSNKTRFHIRQSRLIQHIDEIGNELVNGADDIYSCFNDPTLALTGIDLADWIEMSRTFDTR</sequence>
<keyword evidence="3" id="KW-0539">Nucleus</keyword>
<organism evidence="5 6">
    <name type="scientific">Aureobasidium pullulans</name>
    <name type="common">Black yeast</name>
    <name type="synonym">Pullularia pullulans</name>
    <dbReference type="NCBI Taxonomy" id="5580"/>
    <lineage>
        <taxon>Eukaryota</taxon>
        <taxon>Fungi</taxon>
        <taxon>Dikarya</taxon>
        <taxon>Ascomycota</taxon>
        <taxon>Pezizomycotina</taxon>
        <taxon>Dothideomycetes</taxon>
        <taxon>Dothideomycetidae</taxon>
        <taxon>Dothideales</taxon>
        <taxon>Saccotheciaceae</taxon>
        <taxon>Aureobasidium</taxon>
    </lineage>
</organism>